<name>A0A6G0WBN1_APHCR</name>
<keyword evidence="5" id="KW-0413">Isomerase</keyword>
<evidence type="ECO:0000256" key="3">
    <source>
        <dbReference type="ARBA" id="ARBA00022833"/>
    </source>
</evidence>
<evidence type="ECO:0000256" key="2">
    <source>
        <dbReference type="ARBA" id="ARBA00022771"/>
    </source>
</evidence>
<evidence type="ECO:0000313" key="5">
    <source>
        <dbReference type="EMBL" id="KAF0724591.1"/>
    </source>
</evidence>
<feature type="non-terminal residue" evidence="5">
    <location>
        <position position="182"/>
    </location>
</feature>
<dbReference type="EMBL" id="VUJU01008883">
    <property type="protein sequence ID" value="KAF0724591.1"/>
    <property type="molecule type" value="Genomic_DNA"/>
</dbReference>
<keyword evidence="1" id="KW-0479">Metal-binding</keyword>
<accession>A0A6G0WBN1</accession>
<keyword evidence="3" id="KW-0862">Zinc</keyword>
<dbReference type="Gene3D" id="2.20.25.240">
    <property type="match status" value="1"/>
</dbReference>
<sequence>MNLKIEHILTTKRGKRCIVIEQYKYTESNILQNETIRFRCTNKKFKVSVLIDNNVKNILEMTTHLHNHEPSTKRSLAVDIIRSSKKKATEQTHEKLNKIIRKELLVDKSGLQDEFNYSDINLIRRSIYRSRKQQYPILPKSQKESFYQLYDMQSTIKYNDQQFCFVNQQKSIVIITCRDNLQ</sequence>
<evidence type="ECO:0000259" key="4">
    <source>
        <dbReference type="Pfam" id="PF04500"/>
    </source>
</evidence>
<dbReference type="Pfam" id="PF04500">
    <property type="entry name" value="FLYWCH"/>
    <property type="match status" value="1"/>
</dbReference>
<feature type="domain" description="FLYWCH-type" evidence="4">
    <location>
        <begin position="9"/>
        <end position="68"/>
    </location>
</feature>
<comment type="caution">
    <text evidence="5">The sequence shown here is derived from an EMBL/GenBank/DDBJ whole genome shotgun (WGS) entry which is preliminary data.</text>
</comment>
<keyword evidence="2" id="KW-0863">Zinc-finger</keyword>
<evidence type="ECO:0000256" key="1">
    <source>
        <dbReference type="ARBA" id="ARBA00022723"/>
    </source>
</evidence>
<dbReference type="GO" id="GO:0016853">
    <property type="term" value="F:isomerase activity"/>
    <property type="evidence" value="ECO:0007669"/>
    <property type="project" value="UniProtKB-KW"/>
</dbReference>
<dbReference type="AlphaFoldDB" id="A0A6G0WBN1"/>
<dbReference type="OrthoDB" id="6626447at2759"/>
<reference evidence="5 6" key="1">
    <citation type="submission" date="2019-08" db="EMBL/GenBank/DDBJ databases">
        <title>Whole genome of Aphis craccivora.</title>
        <authorList>
            <person name="Voronova N.V."/>
            <person name="Shulinski R.S."/>
            <person name="Bandarenka Y.V."/>
            <person name="Zhorov D.G."/>
            <person name="Warner D."/>
        </authorList>
    </citation>
    <scope>NUCLEOTIDE SEQUENCE [LARGE SCALE GENOMIC DNA]</scope>
    <source>
        <strain evidence="5">180601</strain>
        <tissue evidence="5">Whole Body</tissue>
    </source>
</reference>
<proteinExistence type="predicted"/>
<gene>
    <name evidence="5" type="ORF">FWK35_00023011</name>
</gene>
<keyword evidence="6" id="KW-1185">Reference proteome</keyword>
<protein>
    <submittedName>
        <fullName evidence="5">DNA topoisomerase</fullName>
    </submittedName>
</protein>
<evidence type="ECO:0000313" key="6">
    <source>
        <dbReference type="Proteomes" id="UP000478052"/>
    </source>
</evidence>
<dbReference type="InterPro" id="IPR007588">
    <property type="entry name" value="Znf_FLYWCH"/>
</dbReference>
<organism evidence="5 6">
    <name type="scientific">Aphis craccivora</name>
    <name type="common">Cowpea aphid</name>
    <dbReference type="NCBI Taxonomy" id="307492"/>
    <lineage>
        <taxon>Eukaryota</taxon>
        <taxon>Metazoa</taxon>
        <taxon>Ecdysozoa</taxon>
        <taxon>Arthropoda</taxon>
        <taxon>Hexapoda</taxon>
        <taxon>Insecta</taxon>
        <taxon>Pterygota</taxon>
        <taxon>Neoptera</taxon>
        <taxon>Paraneoptera</taxon>
        <taxon>Hemiptera</taxon>
        <taxon>Sternorrhyncha</taxon>
        <taxon>Aphidomorpha</taxon>
        <taxon>Aphidoidea</taxon>
        <taxon>Aphididae</taxon>
        <taxon>Aphidini</taxon>
        <taxon>Aphis</taxon>
        <taxon>Aphis</taxon>
    </lineage>
</organism>
<dbReference type="GO" id="GO:0008270">
    <property type="term" value="F:zinc ion binding"/>
    <property type="evidence" value="ECO:0007669"/>
    <property type="project" value="UniProtKB-KW"/>
</dbReference>
<dbReference type="Proteomes" id="UP000478052">
    <property type="component" value="Unassembled WGS sequence"/>
</dbReference>